<dbReference type="Proteomes" id="UP000233551">
    <property type="component" value="Unassembled WGS sequence"/>
</dbReference>
<dbReference type="Gene3D" id="2.130.10.30">
    <property type="entry name" value="Regulator of chromosome condensation 1/beta-lactamase-inhibitor protein II"/>
    <property type="match status" value="1"/>
</dbReference>
<sequence length="82" mass="9204">EMQDNFVVKPRLVTSLTQKELHERIVQISPTNNFRTHGHTIALTESGKIYAFGMGDKGQLGTKLPSGQSRRTQPKRVNIDLS</sequence>
<dbReference type="PROSITE" id="PS50012">
    <property type="entry name" value="RCC1_3"/>
    <property type="match status" value="1"/>
</dbReference>
<dbReference type="InterPro" id="IPR009091">
    <property type="entry name" value="RCC1/BLIP-II"/>
</dbReference>
<feature type="region of interest" description="Disordered" evidence="2">
    <location>
        <begin position="60"/>
        <end position="82"/>
    </location>
</feature>
<evidence type="ECO:0000256" key="1">
    <source>
        <dbReference type="PROSITE-ProRule" id="PRU00235"/>
    </source>
</evidence>
<accession>A0A2I0L8R2</accession>
<feature type="non-terminal residue" evidence="3">
    <location>
        <position position="1"/>
    </location>
</feature>
<proteinExistence type="predicted"/>
<dbReference type="STRING" id="22663.A0A2I0L8R2"/>
<dbReference type="Pfam" id="PF13540">
    <property type="entry name" value="RCC1_2"/>
    <property type="match status" value="1"/>
</dbReference>
<dbReference type="InterPro" id="IPR000408">
    <property type="entry name" value="Reg_chr_condens"/>
</dbReference>
<evidence type="ECO:0000313" key="4">
    <source>
        <dbReference type="Proteomes" id="UP000233551"/>
    </source>
</evidence>
<dbReference type="AlphaFoldDB" id="A0A2I0L8R2"/>
<dbReference type="EMBL" id="PGOL01000105">
    <property type="protein sequence ID" value="PKI77082.1"/>
    <property type="molecule type" value="Genomic_DNA"/>
</dbReference>
<reference evidence="3 4" key="1">
    <citation type="submission" date="2017-11" db="EMBL/GenBank/DDBJ databases">
        <title>De-novo sequencing of pomegranate (Punica granatum L.) genome.</title>
        <authorList>
            <person name="Akparov Z."/>
            <person name="Amiraslanov A."/>
            <person name="Hajiyeva S."/>
            <person name="Abbasov M."/>
            <person name="Kaur K."/>
            <person name="Hamwieh A."/>
            <person name="Solovyev V."/>
            <person name="Salamov A."/>
            <person name="Braich B."/>
            <person name="Kosarev P."/>
            <person name="Mahmoud A."/>
            <person name="Hajiyev E."/>
            <person name="Babayeva S."/>
            <person name="Izzatullayeva V."/>
            <person name="Mammadov A."/>
            <person name="Mammadov A."/>
            <person name="Sharifova S."/>
            <person name="Ojaghi J."/>
            <person name="Eynullazada K."/>
            <person name="Bayramov B."/>
            <person name="Abdulazimova A."/>
            <person name="Shahmuradov I."/>
        </authorList>
    </citation>
    <scope>NUCLEOTIDE SEQUENCE [LARGE SCALE GENOMIC DNA]</scope>
    <source>
        <strain evidence="4">cv. AG2017</strain>
        <tissue evidence="3">Leaf</tissue>
    </source>
</reference>
<evidence type="ECO:0000313" key="3">
    <source>
        <dbReference type="EMBL" id="PKI77082.1"/>
    </source>
</evidence>
<name>A0A2I0L8R2_PUNGR</name>
<dbReference type="SUPFAM" id="SSF50985">
    <property type="entry name" value="RCC1/BLIP-II"/>
    <property type="match status" value="1"/>
</dbReference>
<gene>
    <name evidence="3" type="ORF">CRG98_002585</name>
</gene>
<organism evidence="3 4">
    <name type="scientific">Punica granatum</name>
    <name type="common">Pomegranate</name>
    <dbReference type="NCBI Taxonomy" id="22663"/>
    <lineage>
        <taxon>Eukaryota</taxon>
        <taxon>Viridiplantae</taxon>
        <taxon>Streptophyta</taxon>
        <taxon>Embryophyta</taxon>
        <taxon>Tracheophyta</taxon>
        <taxon>Spermatophyta</taxon>
        <taxon>Magnoliopsida</taxon>
        <taxon>eudicotyledons</taxon>
        <taxon>Gunneridae</taxon>
        <taxon>Pentapetalae</taxon>
        <taxon>rosids</taxon>
        <taxon>malvids</taxon>
        <taxon>Myrtales</taxon>
        <taxon>Lythraceae</taxon>
        <taxon>Punica</taxon>
    </lineage>
</organism>
<comment type="caution">
    <text evidence="3">The sequence shown here is derived from an EMBL/GenBank/DDBJ whole genome shotgun (WGS) entry which is preliminary data.</text>
</comment>
<keyword evidence="4" id="KW-1185">Reference proteome</keyword>
<evidence type="ECO:0000256" key="2">
    <source>
        <dbReference type="SAM" id="MobiDB-lite"/>
    </source>
</evidence>
<protein>
    <submittedName>
        <fullName evidence="3">Uncharacterized protein</fullName>
    </submittedName>
</protein>
<feature type="repeat" description="RCC1" evidence="1">
    <location>
        <begin position="47"/>
        <end position="82"/>
    </location>
</feature>